<dbReference type="RefSeq" id="WP_058640692.1">
    <property type="nucleotide sequence ID" value="NZ_LDSL01000029.1"/>
</dbReference>
<dbReference type="EMBL" id="LDSL01000029">
    <property type="protein sequence ID" value="KTT26182.1"/>
    <property type="molecule type" value="Genomic_DNA"/>
</dbReference>
<comment type="similarity">
    <text evidence="1">Belongs to the RelE toxin family.</text>
</comment>
<evidence type="ECO:0000256" key="1">
    <source>
        <dbReference type="ARBA" id="ARBA00006226"/>
    </source>
</evidence>
<dbReference type="Pfam" id="PF05016">
    <property type="entry name" value="ParE_toxin"/>
    <property type="match status" value="1"/>
</dbReference>
<organism evidence="3 4">
    <name type="scientific">Pseudacidovorax intermedius</name>
    <dbReference type="NCBI Taxonomy" id="433924"/>
    <lineage>
        <taxon>Bacteria</taxon>
        <taxon>Pseudomonadati</taxon>
        <taxon>Pseudomonadota</taxon>
        <taxon>Betaproteobacteria</taxon>
        <taxon>Burkholderiales</taxon>
        <taxon>Comamonadaceae</taxon>
        <taxon>Pseudacidovorax</taxon>
    </lineage>
</organism>
<protein>
    <recommendedName>
        <fullName evidence="5">Plasmid stabilization protein</fullName>
    </recommendedName>
</protein>
<evidence type="ECO:0000256" key="2">
    <source>
        <dbReference type="ARBA" id="ARBA00022649"/>
    </source>
</evidence>
<dbReference type="PANTHER" id="PTHR33755:SF7">
    <property type="entry name" value="TOXIN MODULE OF TOXIN-ANTITOXIN SYSTEM RELE_STBE FAMILY"/>
    <property type="match status" value="1"/>
</dbReference>
<proteinExistence type="inferred from homology"/>
<dbReference type="Proteomes" id="UP000072741">
    <property type="component" value="Unassembled WGS sequence"/>
</dbReference>
<reference evidence="3 4" key="1">
    <citation type="journal article" date="2016" name="Front. Microbiol.">
        <title>Genomic Resource of Rice Seed Associated Bacteria.</title>
        <authorList>
            <person name="Midha S."/>
            <person name="Bansal K."/>
            <person name="Sharma S."/>
            <person name="Kumar N."/>
            <person name="Patil P.P."/>
            <person name="Chaudhry V."/>
            <person name="Patil P.B."/>
        </authorList>
    </citation>
    <scope>NUCLEOTIDE SEQUENCE [LARGE SCALE GENOMIC DNA]</scope>
    <source>
        <strain evidence="3 4">NS331</strain>
    </source>
</reference>
<dbReference type="OrthoDB" id="121597at2"/>
<dbReference type="InterPro" id="IPR035093">
    <property type="entry name" value="RelE/ParE_toxin_dom_sf"/>
</dbReference>
<dbReference type="AlphaFoldDB" id="A0A147H8B6"/>
<gene>
    <name evidence="3" type="ORF">NS331_03895</name>
</gene>
<dbReference type="InterPro" id="IPR007712">
    <property type="entry name" value="RelE/ParE_toxin"/>
</dbReference>
<dbReference type="Gene3D" id="3.30.2310.20">
    <property type="entry name" value="RelE-like"/>
    <property type="match status" value="1"/>
</dbReference>
<keyword evidence="4" id="KW-1185">Reference proteome</keyword>
<evidence type="ECO:0008006" key="5">
    <source>
        <dbReference type="Google" id="ProtNLM"/>
    </source>
</evidence>
<dbReference type="PANTHER" id="PTHR33755">
    <property type="entry name" value="TOXIN PARE1-RELATED"/>
    <property type="match status" value="1"/>
</dbReference>
<evidence type="ECO:0000313" key="4">
    <source>
        <dbReference type="Proteomes" id="UP000072741"/>
    </source>
</evidence>
<name>A0A147H8B6_9BURK</name>
<accession>A0A147H8B6</accession>
<evidence type="ECO:0000313" key="3">
    <source>
        <dbReference type="EMBL" id="KTT26182.1"/>
    </source>
</evidence>
<keyword evidence="2" id="KW-1277">Toxin-antitoxin system</keyword>
<sequence length="100" mass="11308">MSRLELSLRARKDLQRLVDFLLPNDPEAAADTVNVIRQALTVLTHQPRIGRPAQGRLRELVIQRGNTGYVALYRVSIDLAEVEVLAIRHQRESGYHPGDL</sequence>
<dbReference type="InterPro" id="IPR051803">
    <property type="entry name" value="TA_system_RelE-like_toxin"/>
</dbReference>
<comment type="caution">
    <text evidence="3">The sequence shown here is derived from an EMBL/GenBank/DDBJ whole genome shotgun (WGS) entry which is preliminary data.</text>
</comment>